<evidence type="ECO:0000313" key="2">
    <source>
        <dbReference type="Proteomes" id="UP001596024"/>
    </source>
</evidence>
<keyword evidence="2" id="KW-1185">Reference proteome</keyword>
<dbReference type="EMBL" id="JBHSGQ010000009">
    <property type="protein sequence ID" value="MFC4726267.1"/>
    <property type="molecule type" value="Genomic_DNA"/>
</dbReference>
<comment type="caution">
    <text evidence="1">The sequence shown here is derived from an EMBL/GenBank/DDBJ whole genome shotgun (WGS) entry which is preliminary data.</text>
</comment>
<dbReference type="Proteomes" id="UP001596024">
    <property type="component" value="Unassembled WGS sequence"/>
</dbReference>
<proteinExistence type="predicted"/>
<dbReference type="RefSeq" id="WP_371392678.1">
    <property type="nucleotide sequence ID" value="NZ_CP163421.1"/>
</dbReference>
<evidence type="ECO:0000313" key="1">
    <source>
        <dbReference type="EMBL" id="MFC4726267.1"/>
    </source>
</evidence>
<protein>
    <submittedName>
        <fullName evidence="1">TIGR02444 family protein</fullName>
    </submittedName>
</protein>
<reference evidence="2" key="1">
    <citation type="journal article" date="2019" name="Int. J. Syst. Evol. Microbiol.">
        <title>The Global Catalogue of Microorganisms (GCM) 10K type strain sequencing project: providing services to taxonomists for standard genome sequencing and annotation.</title>
        <authorList>
            <consortium name="The Broad Institute Genomics Platform"/>
            <consortium name="The Broad Institute Genome Sequencing Center for Infectious Disease"/>
            <person name="Wu L."/>
            <person name="Ma J."/>
        </authorList>
    </citation>
    <scope>NUCLEOTIDE SEQUENCE [LARGE SCALE GENOMIC DNA]</scope>
    <source>
        <strain evidence="2">CCUG 62981</strain>
    </source>
</reference>
<name>A0ABV9ND42_9PROT</name>
<accession>A0ABV9ND42</accession>
<organism evidence="1 2">
    <name type="scientific">Glycocaulis abyssi</name>
    <dbReference type="NCBI Taxonomy" id="1433403"/>
    <lineage>
        <taxon>Bacteria</taxon>
        <taxon>Pseudomonadati</taxon>
        <taxon>Pseudomonadota</taxon>
        <taxon>Alphaproteobacteria</taxon>
        <taxon>Maricaulales</taxon>
        <taxon>Maricaulaceae</taxon>
        <taxon>Glycocaulis</taxon>
    </lineage>
</organism>
<dbReference type="InterPro" id="IPR012659">
    <property type="entry name" value="CHP02444"/>
</dbReference>
<dbReference type="Pfam" id="PF09523">
    <property type="entry name" value="DUF2390"/>
    <property type="match status" value="1"/>
</dbReference>
<gene>
    <name evidence="1" type="ORF">ACFPB0_13290</name>
</gene>
<sequence length="164" mass="17465">MQDTRGQSLWDFSVALYDHEPVKHSALALQDAGLDVNIAFWLVWSTGQGRDPLLALEKAVRIAGDWHALAVGPLRGVRDRLKAPPAPVPLEAAQSLRQSVLGAELAAEHVAQTMLQALDTPALSGAAHWPDAAAAALDGYRARCSPGAPVTRFKEAVFSALEKG</sequence>
<dbReference type="NCBIfam" id="TIGR02444">
    <property type="entry name" value="TIGR02444 family protein"/>
    <property type="match status" value="1"/>
</dbReference>